<accession>A0AB34PZY1</accession>
<protein>
    <submittedName>
        <fullName evidence="1">Protein LOT5</fullName>
    </submittedName>
</protein>
<dbReference type="EMBL" id="AJIX01000003">
    <property type="protein sequence ID" value="KGR21337.1"/>
    <property type="molecule type" value="Genomic_DNA"/>
</dbReference>
<dbReference type="Gene3D" id="2.30.29.30">
    <property type="entry name" value="Pleckstrin-homology domain (PH domain)/Phosphotyrosine-binding domain (PTB)"/>
    <property type="match status" value="1"/>
</dbReference>
<dbReference type="Proteomes" id="UP000030161">
    <property type="component" value="Unassembled WGS sequence"/>
</dbReference>
<name>A0AB34PZY1_CANAX</name>
<proteinExistence type="predicted"/>
<dbReference type="InterPro" id="IPR011993">
    <property type="entry name" value="PH-like_dom_sf"/>
</dbReference>
<evidence type="ECO:0000313" key="2">
    <source>
        <dbReference type="Proteomes" id="UP000030161"/>
    </source>
</evidence>
<organism evidence="1 2">
    <name type="scientific">Candida albicans P78048</name>
    <dbReference type="NCBI Taxonomy" id="1094989"/>
    <lineage>
        <taxon>Eukaryota</taxon>
        <taxon>Fungi</taxon>
        <taxon>Dikarya</taxon>
        <taxon>Ascomycota</taxon>
        <taxon>Saccharomycotina</taxon>
        <taxon>Pichiomycetes</taxon>
        <taxon>Debaryomycetaceae</taxon>
        <taxon>Candida/Lodderomyces clade</taxon>
        <taxon>Candida</taxon>
    </lineage>
</organism>
<sequence length="252" mass="28150">MNQLVKLIHEQPNVENTIPHTLYQASSPKLNLAEEDKFIIYASGDKFSLSTNTDLSDLNPVSVSLFVLNTNFIVWFNRNNVGIEIAYPAIIFHGLNEDSIYLNIEDNQIIGTYITIRCNPESQNNQNPLFNIIDSKITNVYEAISYVSELHAVSSDDDYDEGEVTGIPALEISHTNSELENSVLNCLNNSGQADDLDDNMINDNDGIHNVAGMHVDVGFTSIAGVKTRRSEQEDYNGWTANLNSTNKRNKLH</sequence>
<dbReference type="AlphaFoldDB" id="A0AB34PZY1"/>
<comment type="caution">
    <text evidence="1">The sequence shown here is derived from an EMBL/GenBank/DDBJ whole genome shotgun (WGS) entry which is preliminary data.</text>
</comment>
<gene>
    <name evidence="1" type="ORF">MG3_00337</name>
</gene>
<evidence type="ECO:0000313" key="1">
    <source>
        <dbReference type="EMBL" id="KGR21337.1"/>
    </source>
</evidence>
<reference evidence="1 2" key="1">
    <citation type="submission" date="2013-12" db="EMBL/GenBank/DDBJ databases">
        <title>The Genome Sequence of Candida albicans P78048.</title>
        <authorList>
            <consortium name="The Broad Institute Genome Sequencing Platform"/>
            <consortium name="The Broad Institute Genome Sequencing Center for Infectious Disease"/>
            <person name="Cuomo C."/>
            <person name="Bennett R."/>
            <person name="Hirakawa M."/>
            <person name="Noverr M."/>
            <person name="Mitchell A."/>
            <person name="Young S.K."/>
            <person name="Zeng Q."/>
            <person name="Gargeya S."/>
            <person name="Fitzgerald M."/>
            <person name="Abouelleil A."/>
            <person name="Alvarado L."/>
            <person name="Berlin A.M."/>
            <person name="Chapman S.B."/>
            <person name="Dewar J."/>
            <person name="Goldberg J."/>
            <person name="Griggs A."/>
            <person name="Gujja S."/>
            <person name="Hansen M."/>
            <person name="Howarth C."/>
            <person name="Imamovic A."/>
            <person name="Larimer J."/>
            <person name="McCowan C."/>
            <person name="Murphy C."/>
            <person name="Pearson M."/>
            <person name="Priest M."/>
            <person name="Roberts A."/>
            <person name="Saif S."/>
            <person name="Shea T."/>
            <person name="Sykes S."/>
            <person name="Wortman J."/>
            <person name="Nusbaum C."/>
            <person name="Birren B."/>
        </authorList>
    </citation>
    <scope>NUCLEOTIDE SEQUENCE [LARGE SCALE GENOMIC DNA]</scope>
    <source>
        <strain evidence="1 2">P78048</strain>
    </source>
</reference>